<evidence type="ECO:0000313" key="3">
    <source>
        <dbReference type="Proteomes" id="UP000505306"/>
    </source>
</evidence>
<evidence type="ECO:0000256" key="1">
    <source>
        <dbReference type="SAM" id="Phobius"/>
    </source>
</evidence>
<dbReference type="RefSeq" id="WP_164678685.1">
    <property type="nucleotide sequence ID" value="NZ_CP049057.1"/>
</dbReference>
<organism evidence="2 3">
    <name type="scientific">Rasiella rasia</name>
    <dbReference type="NCBI Taxonomy" id="2744027"/>
    <lineage>
        <taxon>Bacteria</taxon>
        <taxon>Pseudomonadati</taxon>
        <taxon>Bacteroidota</taxon>
        <taxon>Flavobacteriia</taxon>
        <taxon>Flavobacteriales</taxon>
        <taxon>Flavobacteriaceae</taxon>
        <taxon>Rasiella</taxon>
    </lineage>
</organism>
<sequence>MIIGIFNLIGIYHATISFGIGPIKFNPIFLSLFVIFLAVNRKLIDQMFHDEKRKDTSVSEQTAEKEKRIKSFESKFQTKSETELKRIADENSGYVEEAKIASRNILRIKYVL</sequence>
<name>A0A6G6GJC3_9FLAO</name>
<feature type="transmembrane region" description="Helical" evidence="1">
    <location>
        <begin position="25"/>
        <end position="44"/>
    </location>
</feature>
<protein>
    <submittedName>
        <fullName evidence="2">Uncharacterized protein</fullName>
    </submittedName>
</protein>
<dbReference type="AlphaFoldDB" id="A0A6G6GJC3"/>
<keyword evidence="1" id="KW-0812">Transmembrane</keyword>
<gene>
    <name evidence="2" type="ORF">G5B37_03470</name>
</gene>
<dbReference type="EMBL" id="CP049057">
    <property type="protein sequence ID" value="QIE58652.1"/>
    <property type="molecule type" value="Genomic_DNA"/>
</dbReference>
<evidence type="ECO:0000313" key="2">
    <source>
        <dbReference type="EMBL" id="QIE58652.1"/>
    </source>
</evidence>
<keyword evidence="3" id="KW-1185">Reference proteome</keyword>
<keyword evidence="1" id="KW-0472">Membrane</keyword>
<keyword evidence="1" id="KW-1133">Transmembrane helix</keyword>
<accession>A0A6G6GJC3</accession>
<dbReference type="Proteomes" id="UP000505306">
    <property type="component" value="Chromosome"/>
</dbReference>
<proteinExistence type="predicted"/>
<dbReference type="KEGG" id="mgel:G5B37_03470"/>
<reference evidence="2 3" key="1">
    <citation type="submission" date="2020-02" db="EMBL/GenBank/DDBJ databases">
        <title>Complete genome sequence of Flavobacteriaceae bacterium.</title>
        <authorList>
            <person name="Kim S.-J."/>
            <person name="Kim Y.-S."/>
            <person name="Kim K.-H."/>
        </authorList>
    </citation>
    <scope>NUCLEOTIDE SEQUENCE [LARGE SCALE GENOMIC DNA]</scope>
    <source>
        <strain evidence="2 3">RR4-40</strain>
    </source>
</reference>